<feature type="domain" description="Integrase catalytic" evidence="1">
    <location>
        <begin position="91"/>
        <end position="182"/>
    </location>
</feature>
<organism evidence="2 3">
    <name type="scientific">Arachis duranensis</name>
    <name type="common">Wild peanut</name>
    <dbReference type="NCBI Taxonomy" id="130453"/>
    <lineage>
        <taxon>Eukaryota</taxon>
        <taxon>Viridiplantae</taxon>
        <taxon>Streptophyta</taxon>
        <taxon>Embryophyta</taxon>
        <taxon>Tracheophyta</taxon>
        <taxon>Spermatophyta</taxon>
        <taxon>Magnoliopsida</taxon>
        <taxon>eudicotyledons</taxon>
        <taxon>Gunneridae</taxon>
        <taxon>Pentapetalae</taxon>
        <taxon>rosids</taxon>
        <taxon>fabids</taxon>
        <taxon>Fabales</taxon>
        <taxon>Fabaceae</taxon>
        <taxon>Papilionoideae</taxon>
        <taxon>50 kb inversion clade</taxon>
        <taxon>dalbergioids sensu lato</taxon>
        <taxon>Dalbergieae</taxon>
        <taxon>Pterocarpus clade</taxon>
        <taxon>Arachis</taxon>
    </lineage>
</organism>
<accession>A0A6P4BC02</accession>
<dbReference type="GeneID" id="107465317"/>
<dbReference type="AlphaFoldDB" id="A0A6P4BC02"/>
<dbReference type="KEGG" id="adu:107465317"/>
<gene>
    <name evidence="3" type="primary">LOC107465317</name>
</gene>
<keyword evidence="2" id="KW-1185">Reference proteome</keyword>
<dbReference type="GO" id="GO:0003676">
    <property type="term" value="F:nucleic acid binding"/>
    <property type="evidence" value="ECO:0007669"/>
    <property type="project" value="InterPro"/>
</dbReference>
<evidence type="ECO:0000313" key="2">
    <source>
        <dbReference type="Proteomes" id="UP000515211"/>
    </source>
</evidence>
<dbReference type="Proteomes" id="UP000515211">
    <property type="component" value="Chromosome 9"/>
</dbReference>
<name>A0A6P4BC02_ARADU</name>
<evidence type="ECO:0000313" key="3">
    <source>
        <dbReference type="RefSeq" id="XP_015939787.1"/>
    </source>
</evidence>
<dbReference type="PANTHER" id="PTHR47266">
    <property type="entry name" value="ENDONUCLEASE-RELATED"/>
    <property type="match status" value="1"/>
</dbReference>
<protein>
    <submittedName>
        <fullName evidence="3">Uncharacterized protein LOC107465317</fullName>
    </submittedName>
</protein>
<reference evidence="3" key="2">
    <citation type="submission" date="2025-08" db="UniProtKB">
        <authorList>
            <consortium name="RefSeq"/>
        </authorList>
    </citation>
    <scope>IDENTIFICATION</scope>
    <source>
        <tissue evidence="3">Whole plant</tissue>
    </source>
</reference>
<dbReference type="RefSeq" id="XP_015939787.1">
    <property type="nucleotide sequence ID" value="XM_016084301.1"/>
</dbReference>
<dbReference type="Gene3D" id="1.10.340.70">
    <property type="match status" value="1"/>
</dbReference>
<evidence type="ECO:0000259" key="1">
    <source>
        <dbReference type="PROSITE" id="PS50994"/>
    </source>
</evidence>
<dbReference type="InterPro" id="IPR001584">
    <property type="entry name" value="Integrase_cat-core"/>
</dbReference>
<sequence length="182" mass="21265">MANYKAGRIIPKEFIKQQIKKLHHDAWYFLWDNPYLFKRCSDGIIRSEERTSTKVLQCGFYWPIFFKDARKFVKNCDPCQRVENLSKKNELPLNPILEVELFDVSGIDVMGPFPSSYSNNYILVAVDYVSKWVEAAPLATNNTKTVMRFLKKYIFSRFGVSRTLINNGGSHFCNKQLDAHFF</sequence>
<dbReference type="InterPro" id="IPR041588">
    <property type="entry name" value="Integrase_H2C2"/>
</dbReference>
<dbReference type="PROSITE" id="PS50994">
    <property type="entry name" value="INTEGRASE"/>
    <property type="match status" value="1"/>
</dbReference>
<dbReference type="Pfam" id="PF17921">
    <property type="entry name" value="Integrase_H2C2"/>
    <property type="match status" value="1"/>
</dbReference>
<dbReference type="InterPro" id="IPR036397">
    <property type="entry name" value="RNaseH_sf"/>
</dbReference>
<dbReference type="SUPFAM" id="SSF53098">
    <property type="entry name" value="Ribonuclease H-like"/>
    <property type="match status" value="1"/>
</dbReference>
<reference evidence="2" key="1">
    <citation type="journal article" date="2016" name="Nat. Genet.">
        <title>The genome sequences of Arachis duranensis and Arachis ipaensis, the diploid ancestors of cultivated peanut.</title>
        <authorList>
            <person name="Bertioli D.J."/>
            <person name="Cannon S.B."/>
            <person name="Froenicke L."/>
            <person name="Huang G."/>
            <person name="Farmer A.D."/>
            <person name="Cannon E.K."/>
            <person name="Liu X."/>
            <person name="Gao D."/>
            <person name="Clevenger J."/>
            <person name="Dash S."/>
            <person name="Ren L."/>
            <person name="Moretzsohn M.C."/>
            <person name="Shirasawa K."/>
            <person name="Huang W."/>
            <person name="Vidigal B."/>
            <person name="Abernathy B."/>
            <person name="Chu Y."/>
            <person name="Niederhuth C.E."/>
            <person name="Umale P."/>
            <person name="Araujo A.C."/>
            <person name="Kozik A."/>
            <person name="Kim K.D."/>
            <person name="Burow M.D."/>
            <person name="Varshney R.K."/>
            <person name="Wang X."/>
            <person name="Zhang X."/>
            <person name="Barkley N."/>
            <person name="Guimaraes P.M."/>
            <person name="Isobe S."/>
            <person name="Guo B."/>
            <person name="Liao B."/>
            <person name="Stalker H.T."/>
            <person name="Schmitz R.J."/>
            <person name="Scheffler B.E."/>
            <person name="Leal-Bertioli S.C."/>
            <person name="Xun X."/>
            <person name="Jackson S.A."/>
            <person name="Michelmore R."/>
            <person name="Ozias-Akins P."/>
        </authorList>
    </citation>
    <scope>NUCLEOTIDE SEQUENCE [LARGE SCALE GENOMIC DNA]</scope>
    <source>
        <strain evidence="2">cv. V14167</strain>
    </source>
</reference>
<dbReference type="Gene3D" id="3.30.420.10">
    <property type="entry name" value="Ribonuclease H-like superfamily/Ribonuclease H"/>
    <property type="match status" value="1"/>
</dbReference>
<dbReference type="GO" id="GO:0015074">
    <property type="term" value="P:DNA integration"/>
    <property type="evidence" value="ECO:0007669"/>
    <property type="project" value="InterPro"/>
</dbReference>
<dbReference type="InterPro" id="IPR052160">
    <property type="entry name" value="Gypsy_RT_Integrase-like"/>
</dbReference>
<dbReference type="InterPro" id="IPR012337">
    <property type="entry name" value="RNaseH-like_sf"/>
</dbReference>
<dbReference type="OrthoDB" id="1739170at2759"/>
<proteinExistence type="predicted"/>